<comment type="caution">
    <text evidence="2">The sequence shown here is derived from an EMBL/GenBank/DDBJ whole genome shotgun (WGS) entry which is preliminary data.</text>
</comment>
<organism evidence="2 3">
    <name type="scientific">Persicobacter diffluens</name>
    <dbReference type="NCBI Taxonomy" id="981"/>
    <lineage>
        <taxon>Bacteria</taxon>
        <taxon>Pseudomonadati</taxon>
        <taxon>Bacteroidota</taxon>
        <taxon>Cytophagia</taxon>
        <taxon>Cytophagales</taxon>
        <taxon>Persicobacteraceae</taxon>
        <taxon>Persicobacter</taxon>
    </lineage>
</organism>
<keyword evidence="3" id="KW-1185">Reference proteome</keyword>
<dbReference type="EMBL" id="BQKE01000001">
    <property type="protein sequence ID" value="GJM61464.1"/>
    <property type="molecule type" value="Genomic_DNA"/>
</dbReference>
<dbReference type="RefSeq" id="WP_338237006.1">
    <property type="nucleotide sequence ID" value="NZ_BQKE01000001.1"/>
</dbReference>
<keyword evidence="1" id="KW-0472">Membrane</keyword>
<feature type="transmembrane region" description="Helical" evidence="1">
    <location>
        <begin position="12"/>
        <end position="30"/>
    </location>
</feature>
<evidence type="ECO:0000313" key="2">
    <source>
        <dbReference type="EMBL" id="GJM61464.1"/>
    </source>
</evidence>
<name>A0AAN5AJX3_9BACT</name>
<protein>
    <submittedName>
        <fullName evidence="2">Uncharacterized protein</fullName>
    </submittedName>
</protein>
<accession>A0AAN5AJX3</accession>
<evidence type="ECO:0000256" key="1">
    <source>
        <dbReference type="SAM" id="Phobius"/>
    </source>
</evidence>
<reference evidence="2 3" key="1">
    <citation type="submission" date="2021-12" db="EMBL/GenBank/DDBJ databases">
        <title>Genome sequencing of bacteria with rrn-lacking chromosome and rrn-plasmid.</title>
        <authorList>
            <person name="Anda M."/>
            <person name="Iwasaki W."/>
        </authorList>
    </citation>
    <scope>NUCLEOTIDE SEQUENCE [LARGE SCALE GENOMIC DNA]</scope>
    <source>
        <strain evidence="2 3">NBRC 15940</strain>
    </source>
</reference>
<dbReference type="Proteomes" id="UP001310022">
    <property type="component" value="Unassembled WGS sequence"/>
</dbReference>
<sequence length="145" mass="17067">MIKVYPKSGLRWTLSLLVLVSYSAFLYNFYHVANSPEVSLLWLISTAFAFALSIVSTVRFLMEMKSYTFIKKEFEETRLFGLQKTVFPSTEMKLWLESDIEVKGKPFKELIIAFPNKMIRLNPQKHTHYKEVLLFLGKHFKGYKK</sequence>
<dbReference type="AlphaFoldDB" id="A0AAN5AJX3"/>
<gene>
    <name evidence="2" type="ORF">PEDI_20160</name>
</gene>
<proteinExistence type="predicted"/>
<keyword evidence="1" id="KW-1133">Transmembrane helix</keyword>
<evidence type="ECO:0000313" key="3">
    <source>
        <dbReference type="Proteomes" id="UP001310022"/>
    </source>
</evidence>
<keyword evidence="1" id="KW-0812">Transmembrane</keyword>
<feature type="transmembrane region" description="Helical" evidence="1">
    <location>
        <begin position="42"/>
        <end position="62"/>
    </location>
</feature>